<evidence type="ECO:0000256" key="2">
    <source>
        <dbReference type="ARBA" id="ARBA00008300"/>
    </source>
</evidence>
<comment type="catalytic activity">
    <reaction evidence="8">
        <text>a cholesterol ester + H2O = cholesterol + a fatty acid + H(+)</text>
        <dbReference type="Rhea" id="RHEA:36403"/>
        <dbReference type="ChEBI" id="CHEBI:15377"/>
        <dbReference type="ChEBI" id="CHEBI:15378"/>
        <dbReference type="ChEBI" id="CHEBI:16113"/>
        <dbReference type="ChEBI" id="CHEBI:17002"/>
        <dbReference type="ChEBI" id="CHEBI:28868"/>
        <dbReference type="EC" id="3.1.1.13"/>
    </reaction>
    <physiologicalReaction direction="left-to-right" evidence="8">
        <dbReference type="Rhea" id="RHEA:36404"/>
    </physiologicalReaction>
</comment>
<evidence type="ECO:0000256" key="7">
    <source>
        <dbReference type="ARBA" id="ARBA00039150"/>
    </source>
</evidence>
<evidence type="ECO:0000256" key="8">
    <source>
        <dbReference type="ARBA" id="ARBA00049527"/>
    </source>
</evidence>
<dbReference type="GO" id="GO:0004771">
    <property type="term" value="F:sterol ester esterase activity"/>
    <property type="evidence" value="ECO:0007669"/>
    <property type="project" value="UniProtKB-EC"/>
</dbReference>
<evidence type="ECO:0000256" key="4">
    <source>
        <dbReference type="ARBA" id="ARBA00022677"/>
    </source>
</evidence>
<evidence type="ECO:0000313" key="11">
    <source>
        <dbReference type="Proteomes" id="UP000007875"/>
    </source>
</evidence>
<dbReference type="InterPro" id="IPR029058">
    <property type="entry name" value="AB_hydrolase_fold"/>
</dbReference>
<dbReference type="EC" id="3.1.1.13" evidence="7"/>
<keyword evidence="9" id="KW-1133">Transmembrane helix</keyword>
<evidence type="ECO:0000256" key="6">
    <source>
        <dbReference type="ARBA" id="ARBA00031924"/>
    </source>
</evidence>
<keyword evidence="9" id="KW-0812">Transmembrane</keyword>
<reference evidence="10" key="3">
    <citation type="submission" date="2025-09" db="UniProtKB">
        <authorList>
            <consortium name="Ensembl"/>
        </authorList>
    </citation>
    <scope>IDENTIFICATION</scope>
</reference>
<protein>
    <recommendedName>
        <fullName evidence="3">Lipid droplet-associated hydrolase</fullName>
        <ecNumber evidence="7">3.1.1.13</ecNumber>
    </recommendedName>
    <alternativeName>
        <fullName evidence="6">Lipid droplet-associated serine hydrolase</fullName>
    </alternativeName>
</protein>
<dbReference type="Pfam" id="PF10230">
    <property type="entry name" value="LIDHydrolase"/>
    <property type="match status" value="1"/>
</dbReference>
<dbReference type="Proteomes" id="UP000007875">
    <property type="component" value="Unassembled WGS sequence"/>
</dbReference>
<dbReference type="GeneTree" id="ENSGT00390000009688"/>
<evidence type="ECO:0000313" key="10">
    <source>
        <dbReference type="Ensembl" id="ENSCSAVP00000013062.1"/>
    </source>
</evidence>
<reference evidence="10" key="2">
    <citation type="submission" date="2025-08" db="UniProtKB">
        <authorList>
            <consortium name="Ensembl"/>
        </authorList>
    </citation>
    <scope>IDENTIFICATION</scope>
</reference>
<evidence type="ECO:0000256" key="9">
    <source>
        <dbReference type="SAM" id="Phobius"/>
    </source>
</evidence>
<comment type="subcellular location">
    <subcellularLocation>
        <location evidence="1">Lipid droplet</location>
    </subcellularLocation>
</comment>
<accession>H2Z650</accession>
<dbReference type="PANTHER" id="PTHR13390">
    <property type="entry name" value="LIPASE"/>
    <property type="match status" value="1"/>
</dbReference>
<dbReference type="SUPFAM" id="SSF53474">
    <property type="entry name" value="alpha/beta-Hydrolases"/>
    <property type="match status" value="1"/>
</dbReference>
<dbReference type="GO" id="GO:0005811">
    <property type="term" value="C:lipid droplet"/>
    <property type="evidence" value="ECO:0007669"/>
    <property type="project" value="UniProtKB-SubCell"/>
</dbReference>
<evidence type="ECO:0000256" key="3">
    <source>
        <dbReference type="ARBA" id="ARBA00019242"/>
    </source>
</evidence>
<dbReference type="Ensembl" id="ENSCSAVT00000013211.1">
    <property type="protein sequence ID" value="ENSCSAVP00000013062.1"/>
    <property type="gene ID" value="ENSCSAVG00000007672.1"/>
</dbReference>
<reference evidence="11" key="1">
    <citation type="submission" date="2003-08" db="EMBL/GenBank/DDBJ databases">
        <authorList>
            <person name="Birren B."/>
            <person name="Nusbaum C."/>
            <person name="Abebe A."/>
            <person name="Abouelleil A."/>
            <person name="Adekoya E."/>
            <person name="Ait-zahra M."/>
            <person name="Allen N."/>
            <person name="Allen T."/>
            <person name="An P."/>
            <person name="Anderson M."/>
            <person name="Anderson S."/>
            <person name="Arachchi H."/>
            <person name="Armbruster J."/>
            <person name="Bachantsang P."/>
            <person name="Baldwin J."/>
            <person name="Barry A."/>
            <person name="Bayul T."/>
            <person name="Blitshsteyn B."/>
            <person name="Bloom T."/>
            <person name="Blye J."/>
            <person name="Boguslavskiy L."/>
            <person name="Borowsky M."/>
            <person name="Boukhgalter B."/>
            <person name="Brunache A."/>
            <person name="Butler J."/>
            <person name="Calixte N."/>
            <person name="Calvo S."/>
            <person name="Camarata J."/>
            <person name="Campo K."/>
            <person name="Chang J."/>
            <person name="Cheshatsang Y."/>
            <person name="Citroen M."/>
            <person name="Collymore A."/>
            <person name="Considine T."/>
            <person name="Cook A."/>
            <person name="Cooke P."/>
            <person name="Corum B."/>
            <person name="Cuomo C."/>
            <person name="David R."/>
            <person name="Dawoe T."/>
            <person name="Degray S."/>
            <person name="Dodge S."/>
            <person name="Dooley K."/>
            <person name="Dorje P."/>
            <person name="Dorjee K."/>
            <person name="Dorris L."/>
            <person name="Duffey N."/>
            <person name="Dupes A."/>
            <person name="Elkins T."/>
            <person name="Engels R."/>
            <person name="Erickson J."/>
            <person name="Farina A."/>
            <person name="Faro S."/>
            <person name="Ferreira P."/>
            <person name="Fischer H."/>
            <person name="Fitzgerald M."/>
            <person name="Foley K."/>
            <person name="Gage D."/>
            <person name="Galagan J."/>
            <person name="Gearin G."/>
            <person name="Gnerre S."/>
            <person name="Gnirke A."/>
            <person name="Goyette A."/>
            <person name="Graham J."/>
            <person name="Grandbois E."/>
            <person name="Gyaltsen K."/>
            <person name="Hafez N."/>
            <person name="Hagopian D."/>
            <person name="Hagos B."/>
            <person name="Hall J."/>
            <person name="Hatcher B."/>
            <person name="Heller A."/>
            <person name="Higgins H."/>
            <person name="Honan T."/>
            <person name="Horn A."/>
            <person name="Houde N."/>
            <person name="Hughes L."/>
            <person name="Hulme W."/>
            <person name="Husby E."/>
            <person name="Iliev I."/>
            <person name="Jaffe D."/>
            <person name="Jones C."/>
            <person name="Kamal M."/>
            <person name="Kamat A."/>
            <person name="Kamvysselis M."/>
            <person name="Karlsson E."/>
            <person name="Kells C."/>
            <person name="Kieu A."/>
            <person name="Kisner P."/>
            <person name="Kodira C."/>
            <person name="Kulbokas E."/>
            <person name="Labutti K."/>
            <person name="Lama D."/>
            <person name="Landers T."/>
            <person name="Leger J."/>
            <person name="Levine S."/>
            <person name="Lewis D."/>
            <person name="Lewis T."/>
            <person name="Lindblad-toh K."/>
            <person name="Liu X."/>
            <person name="Lokyitsang T."/>
            <person name="Lokyitsang Y."/>
            <person name="Lucien O."/>
            <person name="Lui A."/>
            <person name="Ma L.J."/>
            <person name="Mabbitt R."/>
            <person name="Macdonald J."/>
            <person name="Maclean C."/>
            <person name="Major J."/>
            <person name="Manning J."/>
            <person name="Marabella R."/>
            <person name="Maru K."/>
            <person name="Matthews C."/>
            <person name="Mauceli E."/>
            <person name="Mccarthy M."/>
            <person name="Mcdonough S."/>
            <person name="Mcghee T."/>
            <person name="Meldrim J."/>
            <person name="Meneus L."/>
            <person name="Mesirov J."/>
            <person name="Mihalev A."/>
            <person name="Mihova T."/>
            <person name="Mikkelsen T."/>
            <person name="Mlenga V."/>
            <person name="Moru K."/>
            <person name="Mozes J."/>
            <person name="Mulrain L."/>
            <person name="Munson G."/>
            <person name="Naylor J."/>
            <person name="Newes C."/>
            <person name="Nguyen C."/>
            <person name="Nguyen N."/>
            <person name="Nguyen T."/>
            <person name="Nicol R."/>
            <person name="Nielsen C."/>
            <person name="Nizzari M."/>
            <person name="Norbu C."/>
            <person name="Norbu N."/>
            <person name="O'donnell P."/>
            <person name="Okoawo O."/>
            <person name="O'leary S."/>
            <person name="Omotosho B."/>
            <person name="O'neill K."/>
            <person name="Osman S."/>
            <person name="Parker S."/>
            <person name="Perrin D."/>
            <person name="Phunkhang P."/>
            <person name="Piqani B."/>
            <person name="Purcell S."/>
            <person name="Rachupka T."/>
            <person name="Ramasamy U."/>
            <person name="Rameau R."/>
            <person name="Ray V."/>
            <person name="Raymond C."/>
            <person name="Retta R."/>
            <person name="Richardson S."/>
            <person name="Rise C."/>
            <person name="Rodriguez J."/>
            <person name="Rogers J."/>
            <person name="Rogov P."/>
            <person name="Rutman M."/>
            <person name="Schupbach R."/>
            <person name="Seaman C."/>
            <person name="Settipalli S."/>
            <person name="Sharpe T."/>
            <person name="Sheridan J."/>
            <person name="Sherpa N."/>
            <person name="Shi J."/>
            <person name="Smirnov S."/>
            <person name="Smith C."/>
            <person name="Sougnez C."/>
            <person name="Spencer B."/>
            <person name="Stalker J."/>
            <person name="Stange-thomann N."/>
            <person name="Stavropoulos S."/>
            <person name="Stetson K."/>
            <person name="Stone C."/>
            <person name="Stone S."/>
            <person name="Stubbs M."/>
            <person name="Talamas J."/>
            <person name="Tchuinga P."/>
            <person name="Tenzing P."/>
            <person name="Tesfaye S."/>
            <person name="Theodore J."/>
            <person name="Thoulutsang Y."/>
            <person name="Topham K."/>
            <person name="Towey S."/>
            <person name="Tsamla T."/>
            <person name="Tsomo N."/>
            <person name="Vallee D."/>
            <person name="Vassiliev H."/>
            <person name="Venkataraman V."/>
            <person name="Vinson J."/>
            <person name="Vo A."/>
            <person name="Wade C."/>
            <person name="Wang S."/>
            <person name="Wangchuk T."/>
            <person name="Wangdi T."/>
            <person name="Whittaker C."/>
            <person name="Wilkinson J."/>
            <person name="Wu Y."/>
            <person name="Wyman D."/>
            <person name="Yadav S."/>
            <person name="Yang S."/>
            <person name="Yang X."/>
            <person name="Yeager S."/>
            <person name="Yee E."/>
            <person name="Young G."/>
            <person name="Zainoun J."/>
            <person name="Zembeck L."/>
            <person name="Zimmer A."/>
            <person name="Zody M."/>
            <person name="Lander E."/>
        </authorList>
    </citation>
    <scope>NUCLEOTIDE SEQUENCE [LARGE SCALE GENOMIC DNA]</scope>
</reference>
<dbReference type="PANTHER" id="PTHR13390:SF0">
    <property type="entry name" value="LIPID DROPLET-ASSOCIATED HYDROLASE"/>
    <property type="match status" value="1"/>
</dbReference>
<dbReference type="AlphaFoldDB" id="H2Z650"/>
<proteinExistence type="inferred from homology"/>
<evidence type="ECO:0000256" key="1">
    <source>
        <dbReference type="ARBA" id="ARBA00004502"/>
    </source>
</evidence>
<dbReference type="InterPro" id="IPR019363">
    <property type="entry name" value="LDAH"/>
</dbReference>
<keyword evidence="4" id="KW-0551">Lipid droplet</keyword>
<name>H2Z650_CIOSA</name>
<feature type="transmembrane region" description="Helical" evidence="9">
    <location>
        <begin position="175"/>
        <end position="196"/>
    </location>
</feature>
<dbReference type="GO" id="GO:0019915">
    <property type="term" value="P:lipid storage"/>
    <property type="evidence" value="ECO:0007669"/>
    <property type="project" value="InterPro"/>
</dbReference>
<comment type="similarity">
    <text evidence="2">Belongs to the AB hydrolase superfamily. LDAH family.</text>
</comment>
<keyword evidence="5" id="KW-0378">Hydrolase</keyword>
<organism evidence="10 11">
    <name type="scientific">Ciona savignyi</name>
    <name type="common">Pacific transparent sea squirt</name>
    <dbReference type="NCBI Taxonomy" id="51511"/>
    <lineage>
        <taxon>Eukaryota</taxon>
        <taxon>Metazoa</taxon>
        <taxon>Chordata</taxon>
        <taxon>Tunicata</taxon>
        <taxon>Ascidiacea</taxon>
        <taxon>Phlebobranchia</taxon>
        <taxon>Cionidae</taxon>
        <taxon>Ciona</taxon>
    </lineage>
</organism>
<sequence length="236" mass="26712">MATHCKYFWKNQTGIAVKYLKCGESSTSGKIPLVFFVIPGNPGCIRFYEKFADSLFSKTKIPVWGISHVGHSKLPSVDLTEKDKYQHPGREDCGLSRQIALKVDFLRDEVFPVAEKVILVGHSIGCYIILQIMSKLDGKLAEKVEKGVLLFPTIERMRLTPQGKKLTPMLANARWLFVFAGMMASYAPQWMIKWLIPWFVKSSEPSIIETVADNIASHQVADSMTYMGLQEMYEVK</sequence>
<dbReference type="Gene3D" id="3.40.50.1820">
    <property type="entry name" value="alpha/beta hydrolase"/>
    <property type="match status" value="1"/>
</dbReference>
<evidence type="ECO:0000256" key="5">
    <source>
        <dbReference type="ARBA" id="ARBA00022801"/>
    </source>
</evidence>
<keyword evidence="9" id="KW-0472">Membrane</keyword>
<keyword evidence="11" id="KW-1185">Reference proteome</keyword>